<evidence type="ECO:0000313" key="2">
    <source>
        <dbReference type="Proteomes" id="UP000689129"/>
    </source>
</evidence>
<gene>
    <name evidence="1" type="ORF">HYQ45_013102</name>
</gene>
<protein>
    <submittedName>
        <fullName evidence="1">Uncharacterized protein</fullName>
    </submittedName>
</protein>
<sequence>MSDASLTKGLEIIGSGTARFAIPYNLRNGRYTSSLSRNAEEKQELSAMRRRAPRHDALVFVVMRLGSTGTCSSIRP</sequence>
<accession>A0A8I2ZCD8</accession>
<proteinExistence type="predicted"/>
<organism evidence="1 2">
    <name type="scientific">Verticillium longisporum</name>
    <name type="common">Verticillium dahliae var. longisporum</name>
    <dbReference type="NCBI Taxonomy" id="100787"/>
    <lineage>
        <taxon>Eukaryota</taxon>
        <taxon>Fungi</taxon>
        <taxon>Dikarya</taxon>
        <taxon>Ascomycota</taxon>
        <taxon>Pezizomycotina</taxon>
        <taxon>Sordariomycetes</taxon>
        <taxon>Hypocreomycetidae</taxon>
        <taxon>Glomerellales</taxon>
        <taxon>Plectosphaerellaceae</taxon>
        <taxon>Verticillium</taxon>
    </lineage>
</organism>
<evidence type="ECO:0000313" key="1">
    <source>
        <dbReference type="EMBL" id="KAG7125580.1"/>
    </source>
</evidence>
<dbReference type="AlphaFoldDB" id="A0A8I2ZCD8"/>
<comment type="caution">
    <text evidence="1">The sequence shown here is derived from an EMBL/GenBank/DDBJ whole genome shotgun (WGS) entry which is preliminary data.</text>
</comment>
<dbReference type="EMBL" id="JAEMWZ010000312">
    <property type="protein sequence ID" value="KAG7125580.1"/>
    <property type="molecule type" value="Genomic_DNA"/>
</dbReference>
<dbReference type="Proteomes" id="UP000689129">
    <property type="component" value="Unassembled WGS sequence"/>
</dbReference>
<name>A0A8I2ZCD8_VERLO</name>
<reference evidence="1" key="1">
    <citation type="journal article" date="2021" name="Mol. Plant Pathol.">
        <title>A 20-kb lineage-specific genomic region tames virulence in pathogenic amphidiploid Verticillium longisporum.</title>
        <authorList>
            <person name="Harting R."/>
            <person name="Starke J."/>
            <person name="Kusch H."/>
            <person name="Poggeler S."/>
            <person name="Maurus I."/>
            <person name="Schluter R."/>
            <person name="Landesfeind M."/>
            <person name="Bulla I."/>
            <person name="Nowrousian M."/>
            <person name="de Jonge R."/>
            <person name="Stahlhut G."/>
            <person name="Hoff K.J."/>
            <person name="Asshauer K.P."/>
            <person name="Thurmer A."/>
            <person name="Stanke M."/>
            <person name="Daniel R."/>
            <person name="Morgenstern B."/>
            <person name="Thomma B.P.H.J."/>
            <person name="Kronstad J.W."/>
            <person name="Braus-Stromeyer S.A."/>
            <person name="Braus G.H."/>
        </authorList>
    </citation>
    <scope>NUCLEOTIDE SEQUENCE</scope>
    <source>
        <strain evidence="1">Vl32</strain>
    </source>
</reference>